<dbReference type="PANTHER" id="PTHR13639">
    <property type="entry name" value="CYTOCHROME C OXIDASE ASSEMBLY FACTOR 4 HOMOLOG, MITOCHONDRIAL"/>
    <property type="match status" value="1"/>
</dbReference>
<dbReference type="EnsemblMetazoa" id="G13743.2">
    <property type="protein sequence ID" value="G13743.2:cds"/>
    <property type="gene ID" value="G13743"/>
</dbReference>
<dbReference type="EnsemblMetazoa" id="G13743.1">
    <property type="protein sequence ID" value="G13743.1:cds"/>
    <property type="gene ID" value="G13743"/>
</dbReference>
<proteinExistence type="predicted"/>
<evidence type="ECO:0008006" key="4">
    <source>
        <dbReference type="Google" id="ProtNLM"/>
    </source>
</evidence>
<dbReference type="EnsemblMetazoa" id="G13743.3">
    <property type="protein sequence ID" value="G13743.3:cds"/>
    <property type="gene ID" value="G13743"/>
</dbReference>
<name>A0A8W8IE69_MAGGI</name>
<accession>A0A8W8IE69</accession>
<organism evidence="2 3">
    <name type="scientific">Magallana gigas</name>
    <name type="common">Pacific oyster</name>
    <name type="synonym">Crassostrea gigas</name>
    <dbReference type="NCBI Taxonomy" id="29159"/>
    <lineage>
        <taxon>Eukaryota</taxon>
        <taxon>Metazoa</taxon>
        <taxon>Spiralia</taxon>
        <taxon>Lophotrochozoa</taxon>
        <taxon>Mollusca</taxon>
        <taxon>Bivalvia</taxon>
        <taxon>Autobranchia</taxon>
        <taxon>Pteriomorphia</taxon>
        <taxon>Ostreida</taxon>
        <taxon>Ostreoidea</taxon>
        <taxon>Ostreidae</taxon>
        <taxon>Magallana</taxon>
    </lineage>
</organism>
<dbReference type="GO" id="GO:0005758">
    <property type="term" value="C:mitochondrial intermembrane space"/>
    <property type="evidence" value="ECO:0007669"/>
    <property type="project" value="InterPro"/>
</dbReference>
<dbReference type="Proteomes" id="UP000005408">
    <property type="component" value="Unassembled WGS sequence"/>
</dbReference>
<protein>
    <recommendedName>
        <fullName evidence="4">Coiled-coil-helix-coiled-coil-helix domain-containing protein 8</fullName>
    </recommendedName>
</protein>
<evidence type="ECO:0000313" key="3">
    <source>
        <dbReference type="Proteomes" id="UP000005408"/>
    </source>
</evidence>
<keyword evidence="3" id="KW-1185">Reference proteome</keyword>
<reference evidence="2" key="1">
    <citation type="submission" date="2022-08" db="UniProtKB">
        <authorList>
            <consortium name="EnsemblMetazoa"/>
        </authorList>
    </citation>
    <scope>IDENTIFICATION</scope>
    <source>
        <strain evidence="2">05x7-T-G4-1.051#20</strain>
    </source>
</reference>
<dbReference type="GO" id="GO:0033617">
    <property type="term" value="P:mitochondrial respiratory chain complex IV assembly"/>
    <property type="evidence" value="ECO:0007669"/>
    <property type="project" value="InterPro"/>
</dbReference>
<dbReference type="InterPro" id="IPR039870">
    <property type="entry name" value="Coa4-like"/>
</dbReference>
<dbReference type="AlphaFoldDB" id="A0A8W8IE69"/>
<evidence type="ECO:0000313" key="2">
    <source>
        <dbReference type="EnsemblMetazoa" id="G13743.2:cds"/>
    </source>
</evidence>
<feature type="region of interest" description="Disordered" evidence="1">
    <location>
        <begin position="1"/>
        <end position="22"/>
    </location>
</feature>
<dbReference type="EnsemblMetazoa" id="G13743.4">
    <property type="protein sequence ID" value="G13743.4:cds"/>
    <property type="gene ID" value="G13743"/>
</dbReference>
<dbReference type="PANTHER" id="PTHR13639:SF2">
    <property type="entry name" value="CYTOCHROME C OXIDASE ASSEMBLY FACTOR 4 HOMOLOG, MITOCHONDRIAL"/>
    <property type="match status" value="1"/>
</dbReference>
<evidence type="ECO:0000256" key="1">
    <source>
        <dbReference type="SAM" id="MobiDB-lite"/>
    </source>
</evidence>
<sequence length="71" mass="8521">MSHHNRTRQPSEDDEEDDPLDRILKKSGCADLHYKVQFCMAEKQDWRQCQVEVKEFRECVEKNKTKPPEKT</sequence>